<accession>A0A545VQ60</accession>
<comment type="similarity">
    <text evidence="1">Belongs to the cycloisomerase 2 family.</text>
</comment>
<sequence>MASRLLIARPGHVYLATYDATTNKFAIVYDLATPGCPSWLAVDPPRSLVYVVDEDSSRFRRFRLDPCSDTPFSQETVVDTASPGAVYLAFSGDRQSLLGAAFGSGTVDVWDVRDGVTLKRRAEKTIISDGMTGPVPYIQDAPHPHQVLADPTGRFYVVPDLGTDELLVVDAQDDAFAISSRVPVAPPGSGPRHGAFYPVGASVATHYILLCELSNTVVVYALDYTGSTLQFTRVSEASTFGTNGPAPATARAGHLQLLPDNMHLYVTNRLTGRPHDSVAYMRIHADGEHPAVEFVHEVPTLGRLPRMFCVLDGGRGDLLVANENSEFGLVLLERSSDGRIKESPKLCVDMSKFMDADEIRERPGNGPKFVMEL</sequence>
<dbReference type="GO" id="GO:0017057">
    <property type="term" value="F:6-phosphogluconolactonase activity"/>
    <property type="evidence" value="ECO:0007669"/>
    <property type="project" value="TreeGrafter"/>
</dbReference>
<evidence type="ECO:0000256" key="1">
    <source>
        <dbReference type="ARBA" id="ARBA00005564"/>
    </source>
</evidence>
<dbReference type="SUPFAM" id="SSF51004">
    <property type="entry name" value="C-terminal (heme d1) domain of cytochrome cd1-nitrite reductase"/>
    <property type="match status" value="1"/>
</dbReference>
<evidence type="ECO:0000313" key="3">
    <source>
        <dbReference type="Proteomes" id="UP000315783"/>
    </source>
</evidence>
<name>A0A545VQ60_9HYPO</name>
<protein>
    <submittedName>
        <fullName evidence="2">Lactonase, 7-bladed beta propeller</fullName>
    </submittedName>
</protein>
<proteinExistence type="inferred from homology"/>
<dbReference type="OrthoDB" id="9972196at2759"/>
<dbReference type="Proteomes" id="UP000315783">
    <property type="component" value="Unassembled WGS sequence"/>
</dbReference>
<dbReference type="InterPro" id="IPR019405">
    <property type="entry name" value="Lactonase_7-beta_prop"/>
</dbReference>
<dbReference type="InterPro" id="IPR050282">
    <property type="entry name" value="Cycloisomerase_2"/>
</dbReference>
<dbReference type="EMBL" id="SPUK01000017">
    <property type="protein sequence ID" value="TQV91918.1"/>
    <property type="molecule type" value="Genomic_DNA"/>
</dbReference>
<dbReference type="Pfam" id="PF10282">
    <property type="entry name" value="Lactonase"/>
    <property type="match status" value="1"/>
</dbReference>
<dbReference type="PANTHER" id="PTHR30344">
    <property type="entry name" value="6-PHOSPHOGLUCONOLACTONASE-RELATED"/>
    <property type="match status" value="1"/>
</dbReference>
<dbReference type="InterPro" id="IPR011048">
    <property type="entry name" value="Haem_d1_sf"/>
</dbReference>
<dbReference type="Gene3D" id="2.130.10.10">
    <property type="entry name" value="YVTN repeat-like/Quinoprotein amine dehydrogenase"/>
    <property type="match status" value="1"/>
</dbReference>
<dbReference type="AlphaFoldDB" id="A0A545VQ60"/>
<evidence type="ECO:0000313" key="2">
    <source>
        <dbReference type="EMBL" id="TQV91918.1"/>
    </source>
</evidence>
<gene>
    <name evidence="2" type="ORF">IF1G_09503</name>
</gene>
<reference evidence="2 3" key="1">
    <citation type="journal article" date="2019" name="Appl. Microbiol. Biotechnol.">
        <title>Genome sequence of Isaria javanica and comparative genome analysis insights into family S53 peptidase evolution in fungal entomopathogens.</title>
        <authorList>
            <person name="Lin R."/>
            <person name="Zhang X."/>
            <person name="Xin B."/>
            <person name="Zou M."/>
            <person name="Gao Y."/>
            <person name="Qin F."/>
            <person name="Hu Q."/>
            <person name="Xie B."/>
            <person name="Cheng X."/>
        </authorList>
    </citation>
    <scope>NUCLEOTIDE SEQUENCE [LARGE SCALE GENOMIC DNA]</scope>
    <source>
        <strain evidence="2 3">IJ1G</strain>
    </source>
</reference>
<organism evidence="2 3">
    <name type="scientific">Cordyceps javanica</name>
    <dbReference type="NCBI Taxonomy" id="43265"/>
    <lineage>
        <taxon>Eukaryota</taxon>
        <taxon>Fungi</taxon>
        <taxon>Dikarya</taxon>
        <taxon>Ascomycota</taxon>
        <taxon>Pezizomycotina</taxon>
        <taxon>Sordariomycetes</taxon>
        <taxon>Hypocreomycetidae</taxon>
        <taxon>Hypocreales</taxon>
        <taxon>Cordycipitaceae</taxon>
        <taxon>Cordyceps</taxon>
    </lineage>
</organism>
<comment type="caution">
    <text evidence="2">The sequence shown here is derived from an EMBL/GenBank/DDBJ whole genome shotgun (WGS) entry which is preliminary data.</text>
</comment>
<keyword evidence="3" id="KW-1185">Reference proteome</keyword>
<dbReference type="InterPro" id="IPR015943">
    <property type="entry name" value="WD40/YVTN_repeat-like_dom_sf"/>
</dbReference>
<dbReference type="PANTHER" id="PTHR30344:SF1">
    <property type="entry name" value="6-PHOSPHOGLUCONOLACTONASE"/>
    <property type="match status" value="1"/>
</dbReference>
<dbReference type="STRING" id="43265.A0A545VQ60"/>